<keyword evidence="4" id="KW-0238">DNA-binding</keyword>
<feature type="compositionally biased region" description="Low complexity" evidence="7">
    <location>
        <begin position="48"/>
        <end position="57"/>
    </location>
</feature>
<comment type="subcellular location">
    <subcellularLocation>
        <location evidence="1">Nucleus</location>
    </subcellularLocation>
</comment>
<dbReference type="CDD" id="cd22921">
    <property type="entry name" value="HFD_CENP-X"/>
    <property type="match status" value="1"/>
</dbReference>
<evidence type="ECO:0000256" key="7">
    <source>
        <dbReference type="SAM" id="MobiDB-lite"/>
    </source>
</evidence>
<sequence length="214" mass="22571">MPPERQPAQKRRHLPFKPPSRATVSPAASASTTAGPSKSKPSKPPTKAPKATASSSKSRPKPKPAKASSSRQRPSPSPPNESATNSDPPSDDRASAEPSGSGSGSDSDDETEANYILAEIMHGEPANEDVLSSEPLIPPKLLTKLVHHHFRNEKTKMAKDANGVVAKYIDVFVREAVARAAFERAEGGGGGGVADGFLEVEDLEKMGPQLAMDF</sequence>
<evidence type="ECO:0000256" key="6">
    <source>
        <dbReference type="ARBA" id="ARBA00023242"/>
    </source>
</evidence>
<accession>A0A7R7XRI7</accession>
<dbReference type="GO" id="GO:0051382">
    <property type="term" value="P:kinetochore assembly"/>
    <property type="evidence" value="ECO:0007669"/>
    <property type="project" value="InterPro"/>
</dbReference>
<feature type="compositionally biased region" description="Low complexity" evidence="7">
    <location>
        <begin position="19"/>
        <end position="39"/>
    </location>
</feature>
<dbReference type="AlphaFoldDB" id="A0A7R7XRI7"/>
<reference evidence="8" key="1">
    <citation type="submission" date="2021-01" db="EMBL/GenBank/DDBJ databases">
        <authorList>
            <consortium name="Aspergillus puulaauensis MK2 genome sequencing consortium"/>
            <person name="Kazuki M."/>
            <person name="Futagami T."/>
        </authorList>
    </citation>
    <scope>NUCLEOTIDE SEQUENCE</scope>
    <source>
        <strain evidence="8">MK2</strain>
    </source>
</reference>
<keyword evidence="3" id="KW-0227">DNA damage</keyword>
<dbReference type="PANTHER" id="PTHR28680:SF1">
    <property type="entry name" value="CENTROMERE PROTEIN X"/>
    <property type="match status" value="1"/>
</dbReference>
<dbReference type="GO" id="GO:0003677">
    <property type="term" value="F:DNA binding"/>
    <property type="evidence" value="ECO:0007669"/>
    <property type="project" value="UniProtKB-KW"/>
</dbReference>
<dbReference type="Pfam" id="PF09415">
    <property type="entry name" value="CENP-X"/>
    <property type="match status" value="1"/>
</dbReference>
<keyword evidence="9" id="KW-1185">Reference proteome</keyword>
<evidence type="ECO:0000256" key="5">
    <source>
        <dbReference type="ARBA" id="ARBA00023204"/>
    </source>
</evidence>
<dbReference type="PANTHER" id="PTHR28680">
    <property type="entry name" value="CENTROMERE PROTEIN X"/>
    <property type="match status" value="1"/>
</dbReference>
<evidence type="ECO:0000256" key="1">
    <source>
        <dbReference type="ARBA" id="ARBA00004123"/>
    </source>
</evidence>
<dbReference type="Proteomes" id="UP000654913">
    <property type="component" value="Chromosome 5"/>
</dbReference>
<dbReference type="GeneID" id="64976124"/>
<organism evidence="8 9">
    <name type="scientific">Aspergillus puulaauensis</name>
    <dbReference type="NCBI Taxonomy" id="1220207"/>
    <lineage>
        <taxon>Eukaryota</taxon>
        <taxon>Fungi</taxon>
        <taxon>Dikarya</taxon>
        <taxon>Ascomycota</taxon>
        <taxon>Pezizomycotina</taxon>
        <taxon>Eurotiomycetes</taxon>
        <taxon>Eurotiomycetidae</taxon>
        <taxon>Eurotiales</taxon>
        <taxon>Aspergillaceae</taxon>
        <taxon>Aspergillus</taxon>
    </lineage>
</organism>
<comment type="similarity">
    <text evidence="2">Belongs to the CENP-X/MHF2 family.</text>
</comment>
<dbReference type="EMBL" id="AP024447">
    <property type="protein sequence ID" value="BCS26119.1"/>
    <property type="molecule type" value="Genomic_DNA"/>
</dbReference>
<reference evidence="8" key="2">
    <citation type="submission" date="2021-02" db="EMBL/GenBank/DDBJ databases">
        <title>Aspergillus puulaauensis MK2 genome sequence.</title>
        <authorList>
            <person name="Futagami T."/>
            <person name="Mori K."/>
            <person name="Kadooka C."/>
            <person name="Tanaka T."/>
        </authorList>
    </citation>
    <scope>NUCLEOTIDE SEQUENCE</scope>
    <source>
        <strain evidence="8">MK2</strain>
    </source>
</reference>
<dbReference type="GO" id="GO:0031297">
    <property type="term" value="P:replication fork processing"/>
    <property type="evidence" value="ECO:0007669"/>
    <property type="project" value="TreeGrafter"/>
</dbReference>
<evidence type="ECO:0000256" key="2">
    <source>
        <dbReference type="ARBA" id="ARBA00009359"/>
    </source>
</evidence>
<dbReference type="RefSeq" id="XP_041558313.1">
    <property type="nucleotide sequence ID" value="XM_041705870.1"/>
</dbReference>
<keyword evidence="5" id="KW-0234">DNA repair</keyword>
<dbReference type="GO" id="GO:0000712">
    <property type="term" value="P:resolution of meiotic recombination intermediates"/>
    <property type="evidence" value="ECO:0007669"/>
    <property type="project" value="TreeGrafter"/>
</dbReference>
<evidence type="ECO:0008006" key="10">
    <source>
        <dbReference type="Google" id="ProtNLM"/>
    </source>
</evidence>
<protein>
    <recommendedName>
        <fullName evidence="10">CENP-S associating centromere protein X-domain-containing protein</fullName>
    </recommendedName>
</protein>
<feature type="compositionally biased region" description="Low complexity" evidence="7">
    <location>
        <begin position="65"/>
        <end position="74"/>
    </location>
</feature>
<dbReference type="KEGG" id="apuu:APUU_50830S"/>
<gene>
    <name evidence="8" type="ORF">APUU_50830S</name>
</gene>
<dbReference type="OrthoDB" id="2500381at2759"/>
<evidence type="ECO:0000256" key="4">
    <source>
        <dbReference type="ARBA" id="ARBA00023125"/>
    </source>
</evidence>
<name>A0A7R7XRI7_9EURO</name>
<evidence type="ECO:0000313" key="9">
    <source>
        <dbReference type="Proteomes" id="UP000654913"/>
    </source>
</evidence>
<keyword evidence="6" id="KW-0539">Nucleus</keyword>
<evidence type="ECO:0000256" key="3">
    <source>
        <dbReference type="ARBA" id="ARBA00022763"/>
    </source>
</evidence>
<dbReference type="Gene3D" id="1.10.20.10">
    <property type="entry name" value="Histone, subunit A"/>
    <property type="match status" value="1"/>
</dbReference>
<dbReference type="GO" id="GO:0006281">
    <property type="term" value="P:DNA repair"/>
    <property type="evidence" value="ECO:0007669"/>
    <property type="project" value="UniProtKB-KW"/>
</dbReference>
<dbReference type="InterPro" id="IPR018552">
    <property type="entry name" value="CENP-X"/>
</dbReference>
<feature type="region of interest" description="Disordered" evidence="7">
    <location>
        <begin position="1"/>
        <end position="110"/>
    </location>
</feature>
<proteinExistence type="inferred from homology"/>
<dbReference type="GO" id="GO:0046982">
    <property type="term" value="F:protein heterodimerization activity"/>
    <property type="evidence" value="ECO:0007669"/>
    <property type="project" value="InterPro"/>
</dbReference>
<dbReference type="GO" id="GO:0071821">
    <property type="term" value="C:FANCM-MHF complex"/>
    <property type="evidence" value="ECO:0007669"/>
    <property type="project" value="TreeGrafter"/>
</dbReference>
<evidence type="ECO:0000313" key="8">
    <source>
        <dbReference type="EMBL" id="BCS26119.1"/>
    </source>
</evidence>
<dbReference type="InterPro" id="IPR009072">
    <property type="entry name" value="Histone-fold"/>
</dbReference>